<protein>
    <submittedName>
        <fullName evidence="1">Uncharacterized protein</fullName>
    </submittedName>
</protein>
<evidence type="ECO:0000313" key="2">
    <source>
        <dbReference type="Proteomes" id="UP000054279"/>
    </source>
</evidence>
<proteinExistence type="predicted"/>
<evidence type="ECO:0000313" key="1">
    <source>
        <dbReference type="EMBL" id="KIJ31104.1"/>
    </source>
</evidence>
<organism evidence="1 2">
    <name type="scientific">Sphaerobolus stellatus (strain SS14)</name>
    <dbReference type="NCBI Taxonomy" id="990650"/>
    <lineage>
        <taxon>Eukaryota</taxon>
        <taxon>Fungi</taxon>
        <taxon>Dikarya</taxon>
        <taxon>Basidiomycota</taxon>
        <taxon>Agaricomycotina</taxon>
        <taxon>Agaricomycetes</taxon>
        <taxon>Phallomycetidae</taxon>
        <taxon>Geastrales</taxon>
        <taxon>Sphaerobolaceae</taxon>
        <taxon>Sphaerobolus</taxon>
    </lineage>
</organism>
<dbReference type="HOGENOM" id="CLU_2051133_0_0_1"/>
<reference evidence="1 2" key="1">
    <citation type="submission" date="2014-06" db="EMBL/GenBank/DDBJ databases">
        <title>Evolutionary Origins and Diversification of the Mycorrhizal Mutualists.</title>
        <authorList>
            <consortium name="DOE Joint Genome Institute"/>
            <consortium name="Mycorrhizal Genomics Consortium"/>
            <person name="Kohler A."/>
            <person name="Kuo A."/>
            <person name="Nagy L.G."/>
            <person name="Floudas D."/>
            <person name="Copeland A."/>
            <person name="Barry K.W."/>
            <person name="Cichocki N."/>
            <person name="Veneault-Fourrey C."/>
            <person name="LaButti K."/>
            <person name="Lindquist E.A."/>
            <person name="Lipzen A."/>
            <person name="Lundell T."/>
            <person name="Morin E."/>
            <person name="Murat C."/>
            <person name="Riley R."/>
            <person name="Ohm R."/>
            <person name="Sun H."/>
            <person name="Tunlid A."/>
            <person name="Henrissat B."/>
            <person name="Grigoriev I.V."/>
            <person name="Hibbett D.S."/>
            <person name="Martin F."/>
        </authorList>
    </citation>
    <scope>NUCLEOTIDE SEQUENCE [LARGE SCALE GENOMIC DNA]</scope>
    <source>
        <strain evidence="1 2">SS14</strain>
    </source>
</reference>
<dbReference type="EMBL" id="KN837248">
    <property type="protein sequence ID" value="KIJ31104.1"/>
    <property type="molecule type" value="Genomic_DNA"/>
</dbReference>
<keyword evidence="2" id="KW-1185">Reference proteome</keyword>
<dbReference type="AlphaFoldDB" id="A0A0C9U9D2"/>
<name>A0A0C9U9D2_SPHS4</name>
<dbReference type="Proteomes" id="UP000054279">
    <property type="component" value="Unassembled WGS sequence"/>
</dbReference>
<accession>A0A0C9U9D2</accession>
<sequence>MNYGVPSKVLESACFIIHLDVSQRSYIIVFVPARTFSSQGLASDVISRWGKFTMFSCHLSTPDITRSLRVCELSGLNTKTDTYSRVFLQSLTINTLTNLHIHLESLIPSQRLSMLIYETG</sequence>
<gene>
    <name evidence="1" type="ORF">M422DRAFT_53520</name>
</gene>